<sequence>MDTAKGGVVLAGVCIGMWVVAAALSLSRTPLLLEDRHNPIASPLVMVKVVTLVLLALWGLCYAGLGELGLLFSDAHWRIIPACIFHILVLQLLRPMAVMLFCVVISTPASCSQSLVHAHARRETSPSNRQADCGAMLPVDAEEKFHVPYLRREGLVGVDFRETYSVSEELDSVRQSRNPRGVAGGFTHVTDPSCASVTNTEGFELVNSIADSTLLTNCGDIPHSQLSHIIHTVKVLGGVDGDNTVRPLPGGWAPSHVKGAVDLKLQQESNGSDVLPASPVNVEVRASEEVGDCNTYSDGCSGMHVPPSRRCGRVLYAVGYWLIGRLPPAGVVGMRESATEQWSRLLLWRVALRMQPLIFVWFMSIGLSSVFVAFLLMDDVRGCMERNSETSVCRTSGMDGLSPPRLHLPRSLSIIALVDNALLLLLWVVCGMECLSHIGNVMTKHSFARTYVMGALMLVLHTMYDAVELFDDLRYNGLVAVVMLVLRNVCDIALVMLIALRLGNRNRRVPWWERFIESLWHRITKTTVWGPTQGATEETCQKKKKKLDESGGTLRRNGYGY</sequence>
<organism evidence="3 4">
    <name type="scientific">Trypanosoma rangeli SC58</name>
    <dbReference type="NCBI Taxonomy" id="429131"/>
    <lineage>
        <taxon>Eukaryota</taxon>
        <taxon>Discoba</taxon>
        <taxon>Euglenozoa</taxon>
        <taxon>Kinetoplastea</taxon>
        <taxon>Metakinetoplastina</taxon>
        <taxon>Trypanosomatida</taxon>
        <taxon>Trypanosomatidae</taxon>
        <taxon>Trypanosoma</taxon>
        <taxon>Herpetosoma</taxon>
    </lineage>
</organism>
<evidence type="ECO:0000313" key="4">
    <source>
        <dbReference type="Proteomes" id="UP000031737"/>
    </source>
</evidence>
<accession>A0A061IU10</accession>
<dbReference type="VEuPathDB" id="TriTrypDB:TRSC58_05776"/>
<gene>
    <name evidence="3" type="ORF">TRSC58_05776</name>
</gene>
<keyword evidence="2" id="KW-0472">Membrane</keyword>
<feature type="transmembrane region" description="Helical" evidence="2">
    <location>
        <begin position="6"/>
        <end position="24"/>
    </location>
</feature>
<keyword evidence="2" id="KW-0812">Transmembrane</keyword>
<reference evidence="3 4" key="1">
    <citation type="submission" date="2013-07" db="EMBL/GenBank/DDBJ databases">
        <authorList>
            <person name="Stoco P.H."/>
            <person name="Wagner G."/>
            <person name="Gerber A."/>
            <person name="Zaha A."/>
            <person name="Thompson C."/>
            <person name="Bartholomeu D.C."/>
            <person name="Luckemeyer D.D."/>
            <person name="Bahia D."/>
            <person name="Loreto E."/>
            <person name="Prestes E.B."/>
            <person name="Lima F.M."/>
            <person name="Rodrigues-Luiz G."/>
            <person name="Vallejo G.A."/>
            <person name="Filho J.F."/>
            <person name="Monteiro K.M."/>
            <person name="Tyler K.M."/>
            <person name="de Almeida L.G."/>
            <person name="Ortiz M.F."/>
            <person name="Siervo M.A."/>
            <person name="de Moraes M.H."/>
            <person name="Cunha O.L."/>
            <person name="Mendonca-Neto R."/>
            <person name="Silva R."/>
            <person name="Teixeira S.M."/>
            <person name="Murta S.M."/>
            <person name="Sincero T.C."/>
            <person name="Mendes T.A."/>
            <person name="Urmenyi T.P."/>
            <person name="Silva V.G."/>
            <person name="da Rocha W.D."/>
            <person name="Andersson B."/>
            <person name="Romanha A.J."/>
            <person name="Steindel M."/>
            <person name="de Vasconcelos A.T."/>
            <person name="Grisard E.C."/>
        </authorList>
    </citation>
    <scope>NUCLEOTIDE SEQUENCE [LARGE SCALE GENOMIC DNA]</scope>
    <source>
        <strain evidence="3 4">SC58</strain>
    </source>
</reference>
<proteinExistence type="predicted"/>
<dbReference type="Proteomes" id="UP000031737">
    <property type="component" value="Unassembled WGS sequence"/>
</dbReference>
<feature type="transmembrane region" description="Helical" evidence="2">
    <location>
        <begin position="447"/>
        <end position="464"/>
    </location>
</feature>
<feature type="transmembrane region" description="Helical" evidence="2">
    <location>
        <begin position="357"/>
        <end position="377"/>
    </location>
</feature>
<name>A0A061IU10_TRYRA</name>
<comment type="caution">
    <text evidence="3">The sequence shown here is derived from an EMBL/GenBank/DDBJ whole genome shotgun (WGS) entry which is preliminary data.</text>
</comment>
<dbReference type="EMBL" id="AUPL01005776">
    <property type="protein sequence ID" value="ESL06548.1"/>
    <property type="molecule type" value="Genomic_DNA"/>
</dbReference>
<dbReference type="AlphaFoldDB" id="A0A061IU10"/>
<feature type="region of interest" description="Disordered" evidence="1">
    <location>
        <begin position="533"/>
        <end position="561"/>
    </location>
</feature>
<evidence type="ECO:0000313" key="3">
    <source>
        <dbReference type="EMBL" id="ESL06548.1"/>
    </source>
</evidence>
<feature type="transmembrane region" description="Helical" evidence="2">
    <location>
        <begin position="45"/>
        <end position="65"/>
    </location>
</feature>
<evidence type="ECO:0000256" key="1">
    <source>
        <dbReference type="SAM" id="MobiDB-lite"/>
    </source>
</evidence>
<feature type="transmembrane region" description="Helical" evidence="2">
    <location>
        <begin position="77"/>
        <end position="105"/>
    </location>
</feature>
<feature type="transmembrane region" description="Helical" evidence="2">
    <location>
        <begin position="476"/>
        <end position="500"/>
    </location>
</feature>
<protein>
    <submittedName>
        <fullName evidence="3">Uncharacterized protein</fullName>
    </submittedName>
</protein>
<dbReference type="OrthoDB" id="248449at2759"/>
<keyword evidence="4" id="KW-1185">Reference proteome</keyword>
<keyword evidence="2" id="KW-1133">Transmembrane helix</keyword>
<evidence type="ECO:0000256" key="2">
    <source>
        <dbReference type="SAM" id="Phobius"/>
    </source>
</evidence>